<gene>
    <name evidence="2" type="ordered locus">Xaut_4839</name>
</gene>
<dbReference type="Proteomes" id="UP000002417">
    <property type="component" value="Plasmid pXAUT01"/>
</dbReference>
<dbReference type="KEGG" id="xau:Xaut_4839"/>
<protein>
    <recommendedName>
        <fullName evidence="4">DUF2946 domain-containing protein</fullName>
    </recommendedName>
</protein>
<dbReference type="eggNOG" id="ENOG502ZM1I">
    <property type="taxonomic scope" value="Bacteria"/>
</dbReference>
<evidence type="ECO:0008006" key="4">
    <source>
        <dbReference type="Google" id="ProtNLM"/>
    </source>
</evidence>
<evidence type="ECO:0000313" key="3">
    <source>
        <dbReference type="Proteomes" id="UP000002417"/>
    </source>
</evidence>
<geneLocation type="plasmid" evidence="2 3">
    <name>pXAUT01</name>
</geneLocation>
<keyword evidence="1" id="KW-0732">Signal</keyword>
<organism evidence="2 3">
    <name type="scientific">Xanthobacter autotrophicus (strain ATCC BAA-1158 / Py2)</name>
    <dbReference type="NCBI Taxonomy" id="78245"/>
    <lineage>
        <taxon>Bacteria</taxon>
        <taxon>Pseudomonadati</taxon>
        <taxon>Pseudomonadota</taxon>
        <taxon>Alphaproteobacteria</taxon>
        <taxon>Hyphomicrobiales</taxon>
        <taxon>Xanthobacteraceae</taxon>
        <taxon>Xanthobacter</taxon>
    </lineage>
</organism>
<evidence type="ECO:0000313" key="2">
    <source>
        <dbReference type="EMBL" id="ABS70051.1"/>
    </source>
</evidence>
<keyword evidence="2" id="KW-0614">Plasmid</keyword>
<name>A7IPV5_XANP2</name>
<sequence length="130" mass="14009">MGRMVKFRRPKGWARVLPAILVAVAMLFAPLAGAMPMPCHDHDETILVLGLDDGQALSSRNGMDHTDTSSDSADHGRCCSLSCGVSVLVKDGVDLEVRHLTFSRTRLNLADQLDDGLAVSPGLDPPRFQV</sequence>
<reference evidence="2 3" key="1">
    <citation type="submission" date="2007-07" db="EMBL/GenBank/DDBJ databases">
        <title>Complete sequence of plasmid pXAUT01 of Xanthobacter autotrophicus Py2.</title>
        <authorList>
            <consortium name="US DOE Joint Genome Institute"/>
            <person name="Copeland A."/>
            <person name="Lucas S."/>
            <person name="Lapidus A."/>
            <person name="Barry K."/>
            <person name="Glavina del Rio T."/>
            <person name="Hammon N."/>
            <person name="Israni S."/>
            <person name="Dalin E."/>
            <person name="Tice H."/>
            <person name="Pitluck S."/>
            <person name="Sims D."/>
            <person name="Brettin T."/>
            <person name="Bruce D."/>
            <person name="Detter J.C."/>
            <person name="Han C."/>
            <person name="Tapia R."/>
            <person name="Brainard J."/>
            <person name="Schmutz J."/>
            <person name="Larimer F."/>
            <person name="Land M."/>
            <person name="Hauser L."/>
            <person name="Kyrpides N."/>
            <person name="Kim E."/>
            <person name="Ensigns S.A."/>
            <person name="Richardson P."/>
        </authorList>
    </citation>
    <scope>NUCLEOTIDE SEQUENCE [LARGE SCALE GENOMIC DNA]</scope>
    <source>
        <strain evidence="3">ATCC BAA-1158 / Py2</strain>
        <plasmid evidence="3">Plasmid pXAUT01</plasmid>
    </source>
</reference>
<evidence type="ECO:0000256" key="1">
    <source>
        <dbReference type="SAM" id="SignalP"/>
    </source>
</evidence>
<accession>A7IPV5</accession>
<dbReference type="EMBL" id="CP000782">
    <property type="protein sequence ID" value="ABS70051.1"/>
    <property type="molecule type" value="Genomic_DNA"/>
</dbReference>
<dbReference type="HOGENOM" id="CLU_1937302_0_0_5"/>
<dbReference type="PhylomeDB" id="A7IPV5"/>
<proteinExistence type="predicted"/>
<dbReference type="AlphaFoldDB" id="A7IPV5"/>
<feature type="signal peptide" evidence="1">
    <location>
        <begin position="1"/>
        <end position="34"/>
    </location>
</feature>
<feature type="chain" id="PRO_5002710324" description="DUF2946 domain-containing protein" evidence="1">
    <location>
        <begin position="35"/>
        <end position="130"/>
    </location>
</feature>
<keyword evidence="3" id="KW-1185">Reference proteome</keyword>